<comment type="cofactor">
    <cofactor evidence="1">
        <name>FAD</name>
        <dbReference type="ChEBI" id="CHEBI:57692"/>
    </cofactor>
</comment>
<dbReference type="SUPFAM" id="SSF56176">
    <property type="entry name" value="FAD-binding/transporter-associated domain-like"/>
    <property type="match status" value="1"/>
</dbReference>
<sequence length="611" mass="66116">MANKSCLRTGANSKINFLATKMNLLSAGLVFASCLQGVIAYTNATRCKCLPEDECWPTANDWNQLNATLNGQLIRGMPPASVCYPDQPSYDRTSCQKVLEHWTSSMWHAKDPVSVTSPPEDGCPPIYPNGTSAAGDPDAGARGCNFGAYPAYVINVTCPEEVRKGILFAKKHNIRLNVKGTGHGESAASGSLSMWTAHLRDMEFSRDWTESGSGSDVKGRMAITFGAGVQDREAFEYAAKSDAVVVGGTDSTVGILGWATGGGHGYLTGTYGVGADNILEATVVTATGEILVANQYQHDELLWALRGGGHGFGIVTSITMKTYPMPSTTMWSLRITATNHTDDSSYWDVIAGVHAELPRLFDAGLQGYYTVSGPPLSFSYVAFAYDTNSSMVESETESLVSWLNNKTETATVSSTVSDVGQWIDLFHMFNLTESVGGGLPSHRTSRLLPVRSLTEDTDFLARTLQEVGPRGNYTDGPVNNFALSGTVTCGSKSSNLSSLNPAWDDAVVHLISSVSWDHTVPKAKGEDLAWDVTNRKGAALRSLAPDSGAYFNEHDPNEPDWQYALYGDNYPRLQGLKRRFDPDGMQYCHHCVGSEEWKLGGDGRLCQQPWA</sequence>
<evidence type="ECO:0000256" key="3">
    <source>
        <dbReference type="ARBA" id="ARBA00022630"/>
    </source>
</evidence>
<dbReference type="InterPro" id="IPR036318">
    <property type="entry name" value="FAD-bd_PCMH-like_sf"/>
</dbReference>
<keyword evidence="3" id="KW-0285">Flavoprotein</keyword>
<dbReference type="PROSITE" id="PS00862">
    <property type="entry name" value="OX2_COVAL_FAD"/>
    <property type="match status" value="1"/>
</dbReference>
<gene>
    <name evidence="7" type="ORF">D0868_06879</name>
</gene>
<dbReference type="EMBL" id="QWIK01000537">
    <property type="protein sequence ID" value="RMY04568.1"/>
    <property type="molecule type" value="Genomic_DNA"/>
</dbReference>
<dbReference type="InterPro" id="IPR006094">
    <property type="entry name" value="Oxid_FAD_bind_N"/>
</dbReference>
<dbReference type="Pfam" id="PF08031">
    <property type="entry name" value="BBE"/>
    <property type="match status" value="1"/>
</dbReference>
<reference evidence="7 8" key="1">
    <citation type="journal article" date="2018" name="BMC Genomics">
        <title>Genomic evidence for intraspecific hybridization in a clonal and extremely halotolerant yeast.</title>
        <authorList>
            <person name="Gostincar C."/>
            <person name="Stajich J.E."/>
            <person name="Zupancic J."/>
            <person name="Zalar P."/>
            <person name="Gunde-Cimerman N."/>
        </authorList>
    </citation>
    <scope>NUCLEOTIDE SEQUENCE [LARGE SCALE GENOMIC DNA]</scope>
    <source>
        <strain evidence="7 8">EXF-6654</strain>
    </source>
</reference>
<evidence type="ECO:0000256" key="5">
    <source>
        <dbReference type="ARBA" id="ARBA00023002"/>
    </source>
</evidence>
<dbReference type="Pfam" id="PF01565">
    <property type="entry name" value="FAD_binding_4"/>
    <property type="match status" value="1"/>
</dbReference>
<dbReference type="PANTHER" id="PTHR42973:SF39">
    <property type="entry name" value="FAD-BINDING PCMH-TYPE DOMAIN-CONTAINING PROTEIN"/>
    <property type="match status" value="1"/>
</dbReference>
<dbReference type="InterPro" id="IPR012951">
    <property type="entry name" value="BBE"/>
</dbReference>
<dbReference type="GO" id="GO:0016491">
    <property type="term" value="F:oxidoreductase activity"/>
    <property type="evidence" value="ECO:0007669"/>
    <property type="project" value="UniProtKB-KW"/>
</dbReference>
<keyword evidence="5" id="KW-0560">Oxidoreductase</keyword>
<evidence type="ECO:0000256" key="2">
    <source>
        <dbReference type="ARBA" id="ARBA00005466"/>
    </source>
</evidence>
<dbReference type="PANTHER" id="PTHR42973">
    <property type="entry name" value="BINDING OXIDOREDUCTASE, PUTATIVE (AFU_ORTHOLOGUE AFUA_1G17690)-RELATED"/>
    <property type="match status" value="1"/>
</dbReference>
<evidence type="ECO:0000313" key="7">
    <source>
        <dbReference type="EMBL" id="RMY04568.1"/>
    </source>
</evidence>
<evidence type="ECO:0000256" key="4">
    <source>
        <dbReference type="ARBA" id="ARBA00022827"/>
    </source>
</evidence>
<dbReference type="InterPro" id="IPR016169">
    <property type="entry name" value="FAD-bd_PCMH_sub2"/>
</dbReference>
<dbReference type="AlphaFoldDB" id="A0A3M6YND9"/>
<dbReference type="Proteomes" id="UP000282582">
    <property type="component" value="Unassembled WGS sequence"/>
</dbReference>
<accession>A0A3M6YND9</accession>
<comment type="similarity">
    <text evidence="2">Belongs to the oxygen-dependent FAD-linked oxidoreductase family.</text>
</comment>
<organism evidence="7 8">
    <name type="scientific">Hortaea werneckii</name>
    <name type="common">Black yeast</name>
    <name type="synonym">Cladosporium werneckii</name>
    <dbReference type="NCBI Taxonomy" id="91943"/>
    <lineage>
        <taxon>Eukaryota</taxon>
        <taxon>Fungi</taxon>
        <taxon>Dikarya</taxon>
        <taxon>Ascomycota</taxon>
        <taxon>Pezizomycotina</taxon>
        <taxon>Dothideomycetes</taxon>
        <taxon>Dothideomycetidae</taxon>
        <taxon>Mycosphaerellales</taxon>
        <taxon>Teratosphaeriaceae</taxon>
        <taxon>Hortaea</taxon>
    </lineage>
</organism>
<dbReference type="InterPro" id="IPR006093">
    <property type="entry name" value="Oxy_OxRdtase_FAD_BS"/>
</dbReference>
<proteinExistence type="inferred from homology"/>
<dbReference type="InterPro" id="IPR050416">
    <property type="entry name" value="FAD-linked_Oxidoreductase"/>
</dbReference>
<evidence type="ECO:0000256" key="1">
    <source>
        <dbReference type="ARBA" id="ARBA00001974"/>
    </source>
</evidence>
<protein>
    <recommendedName>
        <fullName evidence="6">FAD-binding PCMH-type domain-containing protein</fullName>
    </recommendedName>
</protein>
<feature type="domain" description="FAD-binding PCMH-type" evidence="6">
    <location>
        <begin position="146"/>
        <end position="325"/>
    </location>
</feature>
<dbReference type="Gene3D" id="3.30.465.10">
    <property type="match status" value="2"/>
</dbReference>
<keyword evidence="4" id="KW-0274">FAD</keyword>
<dbReference type="GO" id="GO:0071949">
    <property type="term" value="F:FAD binding"/>
    <property type="evidence" value="ECO:0007669"/>
    <property type="project" value="InterPro"/>
</dbReference>
<dbReference type="InterPro" id="IPR016166">
    <property type="entry name" value="FAD-bd_PCMH"/>
</dbReference>
<dbReference type="VEuPathDB" id="FungiDB:BTJ68_06285"/>
<dbReference type="PROSITE" id="PS51387">
    <property type="entry name" value="FAD_PCMH"/>
    <property type="match status" value="1"/>
</dbReference>
<evidence type="ECO:0000259" key="6">
    <source>
        <dbReference type="PROSITE" id="PS51387"/>
    </source>
</evidence>
<dbReference type="PROSITE" id="PS51257">
    <property type="entry name" value="PROKAR_LIPOPROTEIN"/>
    <property type="match status" value="1"/>
</dbReference>
<name>A0A3M6YND9_HORWE</name>
<comment type="caution">
    <text evidence="7">The sequence shown here is derived from an EMBL/GenBank/DDBJ whole genome shotgun (WGS) entry which is preliminary data.</text>
</comment>
<evidence type="ECO:0000313" key="8">
    <source>
        <dbReference type="Proteomes" id="UP000282582"/>
    </source>
</evidence>